<name>A0A226E9Z4_FOLCA</name>
<dbReference type="PANTHER" id="PTHR47501">
    <property type="entry name" value="TRANSPOSASE-RELATED"/>
    <property type="match status" value="1"/>
</dbReference>
<dbReference type="PANTHER" id="PTHR47501:SF5">
    <property type="entry name" value="HAT C-TERMINAL DIMERISATION DOMAIN-CONTAINING PROTEIN"/>
    <property type="match status" value="1"/>
</dbReference>
<dbReference type="PROSITE" id="PS50280">
    <property type="entry name" value="SET"/>
    <property type="match status" value="1"/>
</dbReference>
<evidence type="ECO:0000313" key="3">
    <source>
        <dbReference type="Proteomes" id="UP000198287"/>
    </source>
</evidence>
<dbReference type="EMBL" id="LNIX01000005">
    <property type="protein sequence ID" value="OXA54452.1"/>
    <property type="molecule type" value="Genomic_DNA"/>
</dbReference>
<dbReference type="Pfam" id="PF05699">
    <property type="entry name" value="Dimer_Tnp_hAT"/>
    <property type="match status" value="1"/>
</dbReference>
<proteinExistence type="predicted"/>
<reference evidence="2 3" key="1">
    <citation type="submission" date="2015-12" db="EMBL/GenBank/DDBJ databases">
        <title>The genome of Folsomia candida.</title>
        <authorList>
            <person name="Faddeeva A."/>
            <person name="Derks M.F."/>
            <person name="Anvar Y."/>
            <person name="Smit S."/>
            <person name="Van Straalen N."/>
            <person name="Roelofs D."/>
        </authorList>
    </citation>
    <scope>NUCLEOTIDE SEQUENCE [LARGE SCALE GENOMIC DNA]</scope>
    <source>
        <strain evidence="2 3">VU population</strain>
        <tissue evidence="2">Whole body</tissue>
    </source>
</reference>
<dbReference type="GO" id="GO:0008170">
    <property type="term" value="F:N-methyltransferase activity"/>
    <property type="evidence" value="ECO:0007669"/>
    <property type="project" value="UniProtKB-ARBA"/>
</dbReference>
<dbReference type="SUPFAM" id="SSF82199">
    <property type="entry name" value="SET domain"/>
    <property type="match status" value="1"/>
</dbReference>
<keyword evidence="3" id="KW-1185">Reference proteome</keyword>
<dbReference type="Gene3D" id="2.170.270.10">
    <property type="entry name" value="SET domain"/>
    <property type="match status" value="1"/>
</dbReference>
<evidence type="ECO:0000259" key="1">
    <source>
        <dbReference type="PROSITE" id="PS50280"/>
    </source>
</evidence>
<dbReference type="Pfam" id="PF00856">
    <property type="entry name" value="SET"/>
    <property type="match status" value="1"/>
</dbReference>
<dbReference type="SUPFAM" id="SSF48452">
    <property type="entry name" value="TPR-like"/>
    <property type="match status" value="1"/>
</dbReference>
<dbReference type="SUPFAM" id="SSF53098">
    <property type="entry name" value="Ribonuclease H-like"/>
    <property type="match status" value="1"/>
</dbReference>
<evidence type="ECO:0000313" key="2">
    <source>
        <dbReference type="EMBL" id="OXA54452.1"/>
    </source>
</evidence>
<dbReference type="GO" id="GO:0008757">
    <property type="term" value="F:S-adenosylmethionine-dependent methyltransferase activity"/>
    <property type="evidence" value="ECO:0007669"/>
    <property type="project" value="UniProtKB-ARBA"/>
</dbReference>
<feature type="domain" description="SET" evidence="1">
    <location>
        <begin position="938"/>
        <end position="1095"/>
    </location>
</feature>
<dbReference type="InterPro" id="IPR008906">
    <property type="entry name" value="HATC_C_dom"/>
</dbReference>
<dbReference type="OrthoDB" id="2423701at2759"/>
<dbReference type="InterPro" id="IPR001214">
    <property type="entry name" value="SET_dom"/>
</dbReference>
<protein>
    <submittedName>
        <fullName evidence="2">Translocon at the outer membrane of chloroplasts 64</fullName>
    </submittedName>
</protein>
<dbReference type="InterPro" id="IPR011990">
    <property type="entry name" value="TPR-like_helical_dom_sf"/>
</dbReference>
<sequence>MDINKNLPLILRGVFFEVCTIKDGKVDAKCKECEKSGIAKIVQGSIKPTSNFTSHLKVHVEQYHNCQELMKNPLNKVKNHNKQQTTLPYSRTVIPAKSTKAENLVTNYIIDAMCPLSTVENSSFKNLISGLSDGNKCPSLKKLHLLITERYNNYVSSLIRDLSRIKYYCLTADVWSSRRRSFLGVTIHWLGEKLERHSSVLALRRFKGTHDFERINDTLQQIMSDFELVRDKITCIVTDNGSNFVKAFKEYGIDYQTEDEISESEEEIDLLDREEFVSQILLPSHQRCASHTLSLVATTDLNNANIVTPRGQVNFKKVCSSSLSKCNTLWNISSRSTKVAEQIKDLCGKALIRPVITRWNSTRHYSGTELDFLSEYVYAMTPVAYSLDKLQGESTFYFGYMVPVIHQAIKKLDAISNENRLFASPISNTLSAGIRTRFRSISDKQEDLKNAFISAAKLLASEMADSEIITETSESTSILDNFFEFDDLPSDNLQETTNKIELECINYLHDPSTEISSLESYPTVKKLFVKYNTSLASSAPVERAFSYGGMIFLPKRSNLTDEMFNMLVVLKTRKMDVVESFNDMNIDEDSCSGSDDDVPDLEPSNSSPWTNKNFLFALVDHDISSKPVDYYTTNSYITPTLCGNSNGDMKFDEKNRVTISTMFSNQEKVINDKFFLCRTITPSFKMTRMMSIVEDPEGEDAVRLAIYNYSKISGGDYLKYAFPVGTILAVRNPSLKNSLDGCLALCYDDPNDVVIISEETFATTFPNIVWNGEIPEKYLPKKNPNADKVTKAKNSGNKAFVEKKYLDAIRFYTEGLEDCRDIGIQVQILSNRSAAFLQLGCYYVALVDATDVLKYDPNNVKGIYRRVRALWGIGRYGEALNFVNGKLMSIPSLQMDKVLIDLRKMGEEFNTQSRTGIYDMETIIMKSDPNPDLAEFMGALKITQIPGKGRGLVAKKAFSAGELLMCCKAFAHHKRVHPTSVLSIMSDNSFELVSQIAQKISLDVELRSEFYEHFPRAESSKKTGANEDADEISRLQEIVGINSFSNRENSGLWVLPSYFNHSCIGNAMWRIYGDMMFVRALKSISQGEEVLVAYVNPETDLEQRKAVFKRHKFTCSCLLCEIQGCEEVDGTKERRMRIMESIKRAADGNLSGKMVKKIFKLISDLESIQEACPRLNVFFTDAIFLKLSNKFYQLKMYRECMDIMEKIHFVTENSPMALYAVEASINILKACLLRQPCDRSLIKKWVKILKQDLFVAYGCLGRMRGSEMLTSLNFLGIDFFEG</sequence>
<organism evidence="2 3">
    <name type="scientific">Folsomia candida</name>
    <name type="common">Springtail</name>
    <dbReference type="NCBI Taxonomy" id="158441"/>
    <lineage>
        <taxon>Eukaryota</taxon>
        <taxon>Metazoa</taxon>
        <taxon>Ecdysozoa</taxon>
        <taxon>Arthropoda</taxon>
        <taxon>Hexapoda</taxon>
        <taxon>Collembola</taxon>
        <taxon>Entomobryomorpha</taxon>
        <taxon>Isotomoidea</taxon>
        <taxon>Isotomidae</taxon>
        <taxon>Proisotominae</taxon>
        <taxon>Folsomia</taxon>
    </lineage>
</organism>
<gene>
    <name evidence="2" type="ORF">Fcan01_10998</name>
</gene>
<dbReference type="GO" id="GO:0008276">
    <property type="term" value="F:protein methyltransferase activity"/>
    <property type="evidence" value="ECO:0007669"/>
    <property type="project" value="UniProtKB-ARBA"/>
</dbReference>
<dbReference type="GO" id="GO:0046983">
    <property type="term" value="F:protein dimerization activity"/>
    <property type="evidence" value="ECO:0007669"/>
    <property type="project" value="InterPro"/>
</dbReference>
<dbReference type="Gene3D" id="1.25.40.10">
    <property type="entry name" value="Tetratricopeptide repeat domain"/>
    <property type="match status" value="1"/>
</dbReference>
<dbReference type="Proteomes" id="UP000198287">
    <property type="component" value="Unassembled WGS sequence"/>
</dbReference>
<accession>A0A226E9Z4</accession>
<dbReference type="STRING" id="158441.A0A226E9Z4"/>
<dbReference type="InterPro" id="IPR012337">
    <property type="entry name" value="RNaseH-like_sf"/>
</dbReference>
<comment type="caution">
    <text evidence="2">The sequence shown here is derived from an EMBL/GenBank/DDBJ whole genome shotgun (WGS) entry which is preliminary data.</text>
</comment>
<dbReference type="InterPro" id="IPR046341">
    <property type="entry name" value="SET_dom_sf"/>
</dbReference>
<dbReference type="CDD" id="cd20071">
    <property type="entry name" value="SET_SMYD"/>
    <property type="match status" value="1"/>
</dbReference>